<evidence type="ECO:0000256" key="1">
    <source>
        <dbReference type="ARBA" id="ARBA00004123"/>
    </source>
</evidence>
<evidence type="ECO:0000313" key="5">
    <source>
        <dbReference type="Proteomes" id="UP000006882"/>
    </source>
</evidence>
<evidence type="ECO:0000256" key="3">
    <source>
        <dbReference type="ARBA" id="ARBA00023242"/>
    </source>
</evidence>
<dbReference type="EMBL" id="CM007653">
    <property type="protein sequence ID" value="ONI14744.1"/>
    <property type="molecule type" value="Genomic_DNA"/>
</dbReference>
<dbReference type="Pfam" id="PF15699">
    <property type="entry name" value="NPR1_interact"/>
    <property type="match status" value="1"/>
</dbReference>
<dbReference type="eggNOG" id="ENOG502SE98">
    <property type="taxonomic scope" value="Eukaryota"/>
</dbReference>
<comment type="subcellular location">
    <subcellularLocation>
        <location evidence="1">Nucleus</location>
    </subcellularLocation>
</comment>
<dbReference type="Gramene" id="ONI14744">
    <property type="protein sequence ID" value="ONI14744"/>
    <property type="gene ID" value="PRUPE_3G005700"/>
</dbReference>
<evidence type="ECO:0000313" key="4">
    <source>
        <dbReference type="EMBL" id="ONI14744.1"/>
    </source>
</evidence>
<dbReference type="Proteomes" id="UP000006882">
    <property type="component" value="Chromosome G3"/>
</dbReference>
<sequence length="154" mass="17734">METHESKKRKMIISNDVDAAAAEADDEEEKIEKFFALINNVREARHRLMNGSNVILKREEINDNRSNKKKKKKVEEEEEKVIADVWKPSFQPEDLIEEEARHEFKIPHVISGISTTNNAQSRGCCNTEICKQDTHSKIIPTKNHLNPITVDAEK</sequence>
<reference evidence="4 5" key="1">
    <citation type="journal article" date="2013" name="Nat. Genet.">
        <title>The high-quality draft genome of peach (Prunus persica) identifies unique patterns of genetic diversity, domestication and genome evolution.</title>
        <authorList>
            <consortium name="International Peach Genome Initiative"/>
            <person name="Verde I."/>
            <person name="Abbott A.G."/>
            <person name="Scalabrin S."/>
            <person name="Jung S."/>
            <person name="Shu S."/>
            <person name="Marroni F."/>
            <person name="Zhebentyayeva T."/>
            <person name="Dettori M.T."/>
            <person name="Grimwood J."/>
            <person name="Cattonaro F."/>
            <person name="Zuccolo A."/>
            <person name="Rossini L."/>
            <person name="Jenkins J."/>
            <person name="Vendramin E."/>
            <person name="Meisel L.A."/>
            <person name="Decroocq V."/>
            <person name="Sosinski B."/>
            <person name="Prochnik S."/>
            <person name="Mitros T."/>
            <person name="Policriti A."/>
            <person name="Cipriani G."/>
            <person name="Dondini L."/>
            <person name="Ficklin S."/>
            <person name="Goodstein D.M."/>
            <person name="Xuan P."/>
            <person name="Del Fabbro C."/>
            <person name="Aramini V."/>
            <person name="Copetti D."/>
            <person name="Gonzalez S."/>
            <person name="Horner D.S."/>
            <person name="Falchi R."/>
            <person name="Lucas S."/>
            <person name="Mica E."/>
            <person name="Maldonado J."/>
            <person name="Lazzari B."/>
            <person name="Bielenberg D."/>
            <person name="Pirona R."/>
            <person name="Miculan M."/>
            <person name="Barakat A."/>
            <person name="Testolin R."/>
            <person name="Stella A."/>
            <person name="Tartarini S."/>
            <person name="Tonutti P."/>
            <person name="Arus P."/>
            <person name="Orellana A."/>
            <person name="Wells C."/>
            <person name="Main D."/>
            <person name="Vizzotto G."/>
            <person name="Silva H."/>
            <person name="Salamini F."/>
            <person name="Schmutz J."/>
            <person name="Morgante M."/>
            <person name="Rokhsar D.S."/>
        </authorList>
    </citation>
    <scope>NUCLEOTIDE SEQUENCE [LARGE SCALE GENOMIC DNA]</scope>
    <source>
        <strain evidence="5">cv. Nemared</strain>
    </source>
</reference>
<keyword evidence="3" id="KW-0539">Nucleus</keyword>
<name>A0A251PT36_PRUPE</name>
<dbReference type="AlphaFoldDB" id="A0A251PT36"/>
<protein>
    <submittedName>
        <fullName evidence="4">Uncharacterized protein</fullName>
    </submittedName>
</protein>
<proteinExistence type="inferred from homology"/>
<comment type="similarity">
    <text evidence="2">Belongs to the NPR1-interactor family.</text>
</comment>
<dbReference type="PANTHER" id="PTHR33669:SF14">
    <property type="entry name" value="NRR REPRESSOR HOMOLOG 3"/>
    <property type="match status" value="1"/>
</dbReference>
<dbReference type="STRING" id="3760.A0A251PT36"/>
<evidence type="ECO:0000256" key="2">
    <source>
        <dbReference type="ARBA" id="ARBA00009937"/>
    </source>
</evidence>
<accession>A0A251PT36</accession>
<dbReference type="InterPro" id="IPR031425">
    <property type="entry name" value="NPR1/NH1-interacting"/>
</dbReference>
<dbReference type="PANTHER" id="PTHR33669">
    <property type="entry name" value="PROTEIN NEGATIVE REGULATOR OF RESISTANCE"/>
    <property type="match status" value="1"/>
</dbReference>
<gene>
    <name evidence="4" type="ORF">PRUPE_3G005700</name>
</gene>
<organism evidence="4 5">
    <name type="scientific">Prunus persica</name>
    <name type="common">Peach</name>
    <name type="synonym">Amygdalus persica</name>
    <dbReference type="NCBI Taxonomy" id="3760"/>
    <lineage>
        <taxon>Eukaryota</taxon>
        <taxon>Viridiplantae</taxon>
        <taxon>Streptophyta</taxon>
        <taxon>Embryophyta</taxon>
        <taxon>Tracheophyta</taxon>
        <taxon>Spermatophyta</taxon>
        <taxon>Magnoliopsida</taxon>
        <taxon>eudicotyledons</taxon>
        <taxon>Gunneridae</taxon>
        <taxon>Pentapetalae</taxon>
        <taxon>rosids</taxon>
        <taxon>fabids</taxon>
        <taxon>Rosales</taxon>
        <taxon>Rosaceae</taxon>
        <taxon>Amygdaloideae</taxon>
        <taxon>Amygdaleae</taxon>
        <taxon>Prunus</taxon>
    </lineage>
</organism>
<keyword evidence="5" id="KW-1185">Reference proteome</keyword>
<dbReference type="GO" id="GO:0010112">
    <property type="term" value="P:regulation of systemic acquired resistance"/>
    <property type="evidence" value="ECO:0007669"/>
    <property type="project" value="InterPro"/>
</dbReference>
<dbReference type="GO" id="GO:0005634">
    <property type="term" value="C:nucleus"/>
    <property type="evidence" value="ECO:0007669"/>
    <property type="project" value="UniProtKB-SubCell"/>
</dbReference>